<reference evidence="2 3" key="1">
    <citation type="submission" date="2024-05" db="EMBL/GenBank/DDBJ databases">
        <title>Genome sequencing and assembly of Indian major carp, Cirrhinus mrigala (Hamilton, 1822).</title>
        <authorList>
            <person name="Mohindra V."/>
            <person name="Chowdhury L.M."/>
            <person name="Lal K."/>
            <person name="Jena J.K."/>
        </authorList>
    </citation>
    <scope>NUCLEOTIDE SEQUENCE [LARGE SCALE GENOMIC DNA]</scope>
    <source>
        <strain evidence="2">CM1030</strain>
        <tissue evidence="2">Blood</tissue>
    </source>
</reference>
<proteinExistence type="predicted"/>
<evidence type="ECO:0000313" key="2">
    <source>
        <dbReference type="EMBL" id="KAL0178631.1"/>
    </source>
</evidence>
<feature type="region of interest" description="Disordered" evidence="1">
    <location>
        <begin position="31"/>
        <end position="59"/>
    </location>
</feature>
<evidence type="ECO:0000313" key="3">
    <source>
        <dbReference type="Proteomes" id="UP001529510"/>
    </source>
</evidence>
<accession>A0ABD0PXT9</accession>
<dbReference type="Proteomes" id="UP001529510">
    <property type="component" value="Unassembled WGS sequence"/>
</dbReference>
<feature type="non-terminal residue" evidence="2">
    <location>
        <position position="1"/>
    </location>
</feature>
<name>A0ABD0PXT9_CIRMR</name>
<sequence length="59" mass="6543">ADAKSGGVFFSGKPVIRKAMELADVAMKDSPEKRLKMSVCKDPSDDEEENEEDMEVSKH</sequence>
<feature type="compositionally biased region" description="Acidic residues" evidence="1">
    <location>
        <begin position="44"/>
        <end position="59"/>
    </location>
</feature>
<comment type="caution">
    <text evidence="2">The sequence shown here is derived from an EMBL/GenBank/DDBJ whole genome shotgun (WGS) entry which is preliminary data.</text>
</comment>
<dbReference type="Gene3D" id="2.30.30.140">
    <property type="match status" value="1"/>
</dbReference>
<organism evidence="2 3">
    <name type="scientific">Cirrhinus mrigala</name>
    <name type="common">Mrigala</name>
    <dbReference type="NCBI Taxonomy" id="683832"/>
    <lineage>
        <taxon>Eukaryota</taxon>
        <taxon>Metazoa</taxon>
        <taxon>Chordata</taxon>
        <taxon>Craniata</taxon>
        <taxon>Vertebrata</taxon>
        <taxon>Euteleostomi</taxon>
        <taxon>Actinopterygii</taxon>
        <taxon>Neopterygii</taxon>
        <taxon>Teleostei</taxon>
        <taxon>Ostariophysi</taxon>
        <taxon>Cypriniformes</taxon>
        <taxon>Cyprinidae</taxon>
        <taxon>Labeoninae</taxon>
        <taxon>Labeonini</taxon>
        <taxon>Cirrhinus</taxon>
    </lineage>
</organism>
<protein>
    <submittedName>
        <fullName evidence="2">Uncharacterized protein</fullName>
    </submittedName>
</protein>
<keyword evidence="3" id="KW-1185">Reference proteome</keyword>
<dbReference type="EMBL" id="JAMKFB020000013">
    <property type="protein sequence ID" value="KAL0178631.1"/>
    <property type="molecule type" value="Genomic_DNA"/>
</dbReference>
<dbReference type="AlphaFoldDB" id="A0ABD0PXT9"/>
<evidence type="ECO:0000256" key="1">
    <source>
        <dbReference type="SAM" id="MobiDB-lite"/>
    </source>
</evidence>
<gene>
    <name evidence="2" type="ORF">M9458_027525</name>
</gene>